<dbReference type="InterPro" id="IPR028082">
    <property type="entry name" value="Peripla_BP_I"/>
</dbReference>
<dbReference type="OrthoDB" id="5984008at2759"/>
<dbReference type="RefSeq" id="XP_022323441.1">
    <property type="nucleotide sequence ID" value="XM_022467733.1"/>
</dbReference>
<feature type="domain" description="Ionotropic glutamate receptor L-glutamate and glycine-binding" evidence="24">
    <location>
        <begin position="420"/>
        <end position="495"/>
    </location>
</feature>
<dbReference type="GO" id="GO:0004888">
    <property type="term" value="F:transmembrane signaling receptor activity"/>
    <property type="evidence" value="ECO:0007669"/>
    <property type="project" value="UniProtKB-ARBA"/>
</dbReference>
<evidence type="ECO:0000256" key="14">
    <source>
        <dbReference type="ARBA" id="ARBA00023303"/>
    </source>
</evidence>
<feature type="transmembrane region" description="Helical" evidence="21">
    <location>
        <begin position="1457"/>
        <end position="1479"/>
    </location>
</feature>
<evidence type="ECO:0000313" key="25">
    <source>
        <dbReference type="Proteomes" id="UP000694844"/>
    </source>
</evidence>
<feature type="site" description="Crucial to convey clamshell closure to channel opening" evidence="18">
    <location>
        <position position="650"/>
    </location>
</feature>
<keyword evidence="2" id="KW-0813">Transport</keyword>
<dbReference type="GO" id="GO:0034702">
    <property type="term" value="C:monoatomic ion channel complex"/>
    <property type="evidence" value="ECO:0007669"/>
    <property type="project" value="UniProtKB-ARBA"/>
</dbReference>
<keyword evidence="6 21" id="KW-1133">Transmembrane helix</keyword>
<dbReference type="FunFam" id="3.40.190.10:FF:000087">
    <property type="entry name" value="glutamate receptor 4 isoform X2"/>
    <property type="match status" value="1"/>
</dbReference>
<dbReference type="GO" id="GO:0005230">
    <property type="term" value="F:extracellular ligand-gated monoatomic ion channel activity"/>
    <property type="evidence" value="ECO:0007669"/>
    <property type="project" value="UniProtKB-ARBA"/>
</dbReference>
<evidence type="ECO:0000256" key="1">
    <source>
        <dbReference type="ARBA" id="ARBA00008685"/>
    </source>
</evidence>
<feature type="binding site" evidence="17">
    <location>
        <position position="506"/>
    </location>
    <ligand>
        <name>L-glutamate</name>
        <dbReference type="ChEBI" id="CHEBI:29985"/>
    </ligand>
</feature>
<comment type="subcellular location">
    <subcellularLocation>
        <location evidence="15">Postsynaptic cell membrane</location>
        <topology evidence="15">Multi-pass membrane protein</topology>
    </subcellularLocation>
</comment>
<dbReference type="PRINTS" id="PR00177">
    <property type="entry name" value="NMDARECEPTOR"/>
</dbReference>
<evidence type="ECO:0000256" key="3">
    <source>
        <dbReference type="ARBA" id="ARBA00022475"/>
    </source>
</evidence>
<keyword evidence="4 21" id="KW-0812">Transmembrane</keyword>
<feature type="binding site" evidence="17">
    <location>
        <position position="511"/>
    </location>
    <ligand>
        <name>L-glutamate</name>
        <dbReference type="ChEBI" id="CHEBI:29985"/>
    </ligand>
</feature>
<feature type="disulfide bond" evidence="19">
    <location>
        <begin position="72"/>
        <end position="316"/>
    </location>
</feature>
<keyword evidence="9 21" id="KW-0472">Membrane</keyword>
<dbReference type="GO" id="GO:0007166">
    <property type="term" value="P:cell surface receptor signaling pathway"/>
    <property type="evidence" value="ECO:0007669"/>
    <property type="project" value="UniProtKB-ARBA"/>
</dbReference>
<keyword evidence="8" id="KW-0406">Ion transport</keyword>
<evidence type="ECO:0000256" key="20">
    <source>
        <dbReference type="SAM" id="MobiDB-lite"/>
    </source>
</evidence>
<evidence type="ECO:0000259" key="23">
    <source>
        <dbReference type="SMART" id="SM00079"/>
    </source>
</evidence>
<protein>
    <recommendedName>
        <fullName evidence="16">Glutamate receptor 1</fullName>
    </recommendedName>
</protein>
<feature type="disulfide bond" evidence="19">
    <location>
        <begin position="734"/>
        <end position="789"/>
    </location>
</feature>
<feature type="region of interest" description="Disordered" evidence="20">
    <location>
        <begin position="1717"/>
        <end position="1736"/>
    </location>
</feature>
<dbReference type="FunFam" id="3.40.190.10:FF:000024">
    <property type="entry name" value="Glutamate receptor, ionotropic, delta 1"/>
    <property type="match status" value="2"/>
</dbReference>
<dbReference type="Proteomes" id="UP000694844">
    <property type="component" value="Chromosome 3"/>
</dbReference>
<accession>A0A8B8D974</accession>
<evidence type="ECO:0000256" key="10">
    <source>
        <dbReference type="ARBA" id="ARBA00023170"/>
    </source>
</evidence>
<keyword evidence="13" id="KW-1071">Ligand-gated ion channel</keyword>
<dbReference type="Pfam" id="PF01094">
    <property type="entry name" value="ANF_receptor"/>
    <property type="match status" value="2"/>
</dbReference>
<feature type="transmembrane region" description="Helical" evidence="21">
    <location>
        <begin position="1646"/>
        <end position="1668"/>
    </location>
</feature>
<dbReference type="Pfam" id="PF10613">
    <property type="entry name" value="Lig_chan-Glu_bd"/>
    <property type="match status" value="2"/>
</dbReference>
<dbReference type="InterPro" id="IPR015683">
    <property type="entry name" value="Ionotropic_Glu_rcpt"/>
</dbReference>
<keyword evidence="19" id="KW-1015">Disulfide bond</keyword>
<comment type="similarity">
    <text evidence="1">Belongs to the glutamate-gated ion channel (TC 1.A.10.1) family.</text>
</comment>
<evidence type="ECO:0000256" key="8">
    <source>
        <dbReference type="ARBA" id="ARBA00023065"/>
    </source>
</evidence>
<keyword evidence="7" id="KW-0770">Synapse</keyword>
<evidence type="ECO:0000256" key="22">
    <source>
        <dbReference type="SAM" id="SignalP"/>
    </source>
</evidence>
<feature type="transmembrane region" description="Helical" evidence="21">
    <location>
        <begin position="1386"/>
        <end position="1405"/>
    </location>
</feature>
<feature type="domain" description="Ionotropic glutamate receptor C-terminal" evidence="23">
    <location>
        <begin position="1245"/>
        <end position="1622"/>
    </location>
</feature>
<dbReference type="PANTHER" id="PTHR18966">
    <property type="entry name" value="IONOTROPIC GLUTAMATE RECEPTOR"/>
    <property type="match status" value="1"/>
</dbReference>
<dbReference type="SUPFAM" id="SSF53822">
    <property type="entry name" value="Periplasmic binding protein-like I"/>
    <property type="match status" value="2"/>
</dbReference>
<evidence type="ECO:0000256" key="19">
    <source>
        <dbReference type="PIRSR" id="PIRSR601508-3"/>
    </source>
</evidence>
<feature type="chain" id="PRO_5034842846" description="Glutamate receptor 1" evidence="22">
    <location>
        <begin position="26"/>
        <end position="1736"/>
    </location>
</feature>
<feature type="domain" description="Ionotropic glutamate receptor C-terminal" evidence="23">
    <location>
        <begin position="410"/>
        <end position="785"/>
    </location>
</feature>
<dbReference type="InterPro" id="IPR001320">
    <property type="entry name" value="Iontro_rcpt_C"/>
</dbReference>
<dbReference type="Pfam" id="PF00060">
    <property type="entry name" value="Lig_chan"/>
    <property type="match status" value="2"/>
</dbReference>
<gene>
    <name evidence="26" type="primary">LOC111124656</name>
</gene>
<evidence type="ECO:0000256" key="7">
    <source>
        <dbReference type="ARBA" id="ARBA00023018"/>
    </source>
</evidence>
<evidence type="ECO:0000256" key="5">
    <source>
        <dbReference type="ARBA" id="ARBA00022729"/>
    </source>
</evidence>
<sequence>MDVSLLSTIFKIFLLTLLFNAGSNGVKFGILFDHDSVDAMQVFNKYRTQGDATYIDRTTDMSDSFAISNEICAQLEDDVIGIIGVCEKCALATIQSYSDTFQVPFLLISSAPIPDDVTSDSYQFFLTPVFIQGLLDIVINKEWQRVFYIYDTDEGLLRLQHILNILNAQKTPQLDIIFLRIPHAEACYEKILQFYNHDTADLRILLDLPMMEIQTTIELLTKTPQIMMQRFHFLLTRLGISQLNESIILKGANFTGFKLWPKSLMKERQWFKTFNTSKMNPTHALLRDALTFFNSTYITASNKFRQKSANDQKLSCRHNNKTVTLSRNRREFTEELRKISINGFSGTIKFDEFGRRKNFELQVIETFMGEELAKDGEWSDMPIKGNRLRIHKSEHTRQPTRKIETPQDIKINITTILEEPYVMIKPEYDALVEKLQGNGSRVCGTHLFQGFCIDLAQKVAEKINMTYDICLVQDGLYGSELPNKSWNGIIGELLDKKAHMAVAPVTITSDRERVVDFTKPFLSLGISIMIKKPADKAAHIFSFMEPLSSEIWMCILFAYVGVSVVLFLVSRFSPAEWKVDSTNITNDFTISNSLWYALGAFMQQGCDISPSAVSGRLVGSVWWFFTLIIISSYTANLAAFLTVDRMNTPINSVEDLAKQTKIQYGTLKEGATFSFFNKSRFALYERMFAYMNSVPDVFVKSSDQGKQKVRNSKGFYAFLMESTTIEYTNLRLPCDTMKIGSNLDSKGYGIATPPNSILKDSLTLAVLALRESGELAQIKKAWFDNMSQCPPESSDDGSQASLKLRNVAGIFYILSCGLIMSTVVAAVEFLYKTIVDSRKSKTSFGSMLKCKARLSFRGSVDSSSGQTTPIKKNNSATTEAVSHKIVALFDANTDKELRIFRQSIINDDFYDLQVNFNDSLGVRRAVNEEVRKNNWLLGVIAVTRTCHLPTLQSYVDHHNLAFLFIGPTCSLKSELKNGSFHIFTKPALAGGLVDVMSHKEWEKVYYIYMSDEGILDYEQLLHEIHIQELNFDVVVLRVDSIDQCYRRLTKIYNDDHGNIRVLLNMEPEDSQAVISRLKDDASVNNFRFHFLLSKFGMYSMNGSIHSQGVNITGFRLDVDNNRTDSQVLMRDTMEFVREVLAKYRDSLVLVSREDTREKRSELKGALTKMKYTGSSGPFIFDEDGIRINFTLRLFETLVTRHIAQIGRWMHYNDLGARLDMLNNSQIKSPKQPKEKIEIKVSPNQERIITTIDDQPYVFIKDEYEEEVQQMKSENKRVCGNHYFKGFCIDLAQKVTEILNITNYTICIVQDGKYGSIQANQTWDGMIGELMQKKADMAVAPITISSTRERVVDFTKPYMSLGISIMIKKPANEGAHIFSFMDPLSSEIWMCILFAYVGVSVVLFLVSRFSPSEWKVDEKNISNDFTISNSLWYSLGAFMQQGCDISPKAISGRIVGSVWWFFTLIIISSYTANLAAFLTVDRMNTPISSVEDLAKQTKIQYGCLKEGATYEFFKKSKFALYERMYAYMTSADNVFVESNQDGYKKVRASNGKKYAYLVESTTNEYVNNQKPCNTMKVGSNLDSKGYGIATPVDSELRDPLTLAVLQLRENGELDRLKKKWWYENSQCDQDTEKDSSQAELTLENVAGIFYILSCGLTLSVVIAAIEFLYKSVVDSKKAKTSFGSMVRCKARLSFRGSLDDSSIPNTPQKKTETYTYTGPVQVPEYDPYPENNTHTQV</sequence>
<evidence type="ECO:0000256" key="21">
    <source>
        <dbReference type="SAM" id="Phobius"/>
    </source>
</evidence>
<dbReference type="SMART" id="SM00918">
    <property type="entry name" value="Lig_chan-Glu_bd"/>
    <property type="match status" value="2"/>
</dbReference>
<evidence type="ECO:0000256" key="18">
    <source>
        <dbReference type="PIRSR" id="PIRSR601508-2"/>
    </source>
</evidence>
<keyword evidence="14" id="KW-0407">Ion channel</keyword>
<evidence type="ECO:0000256" key="11">
    <source>
        <dbReference type="ARBA" id="ARBA00023180"/>
    </source>
</evidence>
<reference evidence="26" key="1">
    <citation type="submission" date="2025-08" db="UniProtKB">
        <authorList>
            <consortium name="RefSeq"/>
        </authorList>
    </citation>
    <scope>IDENTIFICATION</scope>
    <source>
        <tissue evidence="26">Whole sample</tissue>
    </source>
</reference>
<feature type="binding site" evidence="17">
    <location>
        <position position="504"/>
    </location>
    <ligand>
        <name>L-glutamate</name>
        <dbReference type="ChEBI" id="CHEBI:29985"/>
    </ligand>
</feature>
<dbReference type="SUPFAM" id="SSF53850">
    <property type="entry name" value="Periplasmic binding protein-like II"/>
    <property type="match status" value="2"/>
</dbReference>
<dbReference type="Gene3D" id="3.40.50.2300">
    <property type="match status" value="4"/>
</dbReference>
<dbReference type="InterPro" id="IPR001828">
    <property type="entry name" value="ANF_lig-bd_rcpt"/>
</dbReference>
<keyword evidence="3" id="KW-1003">Cell membrane</keyword>
<dbReference type="InterPro" id="IPR001508">
    <property type="entry name" value="Iono_Glu_rcpt_met"/>
</dbReference>
<evidence type="ECO:0000259" key="24">
    <source>
        <dbReference type="SMART" id="SM00918"/>
    </source>
</evidence>
<evidence type="ECO:0000256" key="2">
    <source>
        <dbReference type="ARBA" id="ARBA00022448"/>
    </source>
</evidence>
<feature type="transmembrane region" description="Helical" evidence="21">
    <location>
        <begin position="621"/>
        <end position="643"/>
    </location>
</feature>
<evidence type="ECO:0000256" key="9">
    <source>
        <dbReference type="ARBA" id="ARBA00023136"/>
    </source>
</evidence>
<proteinExistence type="inferred from homology"/>
<feature type="transmembrane region" description="Helical" evidence="21">
    <location>
        <begin position="551"/>
        <end position="569"/>
    </location>
</feature>
<name>A0A8B8D974_CRAVI</name>
<dbReference type="FunFam" id="3.40.190.10:FF:000060">
    <property type="entry name" value="Glutamate receptor ionotropic, kainate 1"/>
    <property type="match status" value="1"/>
</dbReference>
<feature type="binding site" evidence="17">
    <location>
        <position position="672"/>
    </location>
    <ligand>
        <name>L-glutamate</name>
        <dbReference type="ChEBI" id="CHEBI:29985"/>
    </ligand>
</feature>
<dbReference type="Gene3D" id="1.10.287.70">
    <property type="match status" value="2"/>
</dbReference>
<evidence type="ECO:0000256" key="4">
    <source>
        <dbReference type="ARBA" id="ARBA00022692"/>
    </source>
</evidence>
<dbReference type="GeneID" id="111124656"/>
<evidence type="ECO:0000256" key="12">
    <source>
        <dbReference type="ARBA" id="ARBA00023257"/>
    </source>
</evidence>
<keyword evidence="25" id="KW-1185">Reference proteome</keyword>
<dbReference type="GO" id="GO:0045211">
    <property type="term" value="C:postsynaptic membrane"/>
    <property type="evidence" value="ECO:0007669"/>
    <property type="project" value="UniProtKB-SubCell"/>
</dbReference>
<feature type="domain" description="Ionotropic glutamate receptor L-glutamate and glycine-binding" evidence="24">
    <location>
        <begin position="1255"/>
        <end position="1331"/>
    </location>
</feature>
<evidence type="ECO:0000256" key="17">
    <source>
        <dbReference type="PIRSR" id="PIRSR601508-1"/>
    </source>
</evidence>
<dbReference type="InterPro" id="IPR019594">
    <property type="entry name" value="Glu/Gly-bd"/>
</dbReference>
<evidence type="ECO:0000256" key="6">
    <source>
        <dbReference type="ARBA" id="ARBA00022989"/>
    </source>
</evidence>
<feature type="transmembrane region" description="Helical" evidence="21">
    <location>
        <begin position="810"/>
        <end position="831"/>
    </location>
</feature>
<keyword evidence="12" id="KW-0628">Postsynaptic cell membrane</keyword>
<dbReference type="SMART" id="SM00079">
    <property type="entry name" value="PBPe"/>
    <property type="match status" value="2"/>
</dbReference>
<dbReference type="Gene3D" id="3.40.190.10">
    <property type="entry name" value="Periplasmic binding protein-like II"/>
    <property type="match status" value="4"/>
</dbReference>
<evidence type="ECO:0000256" key="16">
    <source>
        <dbReference type="ARBA" id="ARBA00072754"/>
    </source>
</evidence>
<keyword evidence="11" id="KW-0325">Glycoprotein</keyword>
<keyword evidence="5 22" id="KW-0732">Signal</keyword>
<feature type="signal peptide" evidence="22">
    <location>
        <begin position="1"/>
        <end position="25"/>
    </location>
</feature>
<evidence type="ECO:0000313" key="26">
    <source>
        <dbReference type="RefSeq" id="XP_022323441.1"/>
    </source>
</evidence>
<dbReference type="FunFam" id="1.10.287.70:FF:000064">
    <property type="entry name" value="Glutamate receptor ionotropic, kainate"/>
    <property type="match status" value="2"/>
</dbReference>
<keyword evidence="10" id="KW-0675">Receptor</keyword>
<evidence type="ECO:0000256" key="13">
    <source>
        <dbReference type="ARBA" id="ARBA00023286"/>
    </source>
</evidence>
<dbReference type="KEGG" id="cvn:111124656"/>
<feature type="binding site" evidence="17">
    <location>
        <position position="721"/>
    </location>
    <ligand>
        <name>L-glutamate</name>
        <dbReference type="ChEBI" id="CHEBI:29985"/>
    </ligand>
</feature>
<evidence type="ECO:0000256" key="15">
    <source>
        <dbReference type="ARBA" id="ARBA00034104"/>
    </source>
</evidence>
<organism evidence="25 26">
    <name type="scientific">Crassostrea virginica</name>
    <name type="common">Eastern oyster</name>
    <dbReference type="NCBI Taxonomy" id="6565"/>
    <lineage>
        <taxon>Eukaryota</taxon>
        <taxon>Metazoa</taxon>
        <taxon>Spiralia</taxon>
        <taxon>Lophotrochozoa</taxon>
        <taxon>Mollusca</taxon>
        <taxon>Bivalvia</taxon>
        <taxon>Autobranchia</taxon>
        <taxon>Pteriomorphia</taxon>
        <taxon>Ostreida</taxon>
        <taxon>Ostreoidea</taxon>
        <taxon>Ostreidae</taxon>
        <taxon>Crassostrea</taxon>
    </lineage>
</organism>